<dbReference type="PANTHER" id="PTHR37468:SF1">
    <property type="entry name" value="SULFATE TRANSPORTER CYSZ"/>
    <property type="match status" value="1"/>
</dbReference>
<feature type="transmembrane region" description="Helical" evidence="11">
    <location>
        <begin position="147"/>
        <end position="164"/>
    </location>
</feature>
<evidence type="ECO:0000256" key="8">
    <source>
        <dbReference type="ARBA" id="ARBA00023032"/>
    </source>
</evidence>
<evidence type="ECO:0000256" key="1">
    <source>
        <dbReference type="ARBA" id="ARBA00004141"/>
    </source>
</evidence>
<keyword evidence="8 11" id="KW-0764">Sulfate transport</keyword>
<comment type="caution">
    <text evidence="11">Lacks conserved residue(s) required for the propagation of feature annotation.</text>
</comment>
<comment type="subcellular location">
    <subcellularLocation>
        <location evidence="11">Cell inner membrane</location>
        <topology evidence="11">Multi-pass membrane protein</topology>
    </subcellularLocation>
    <subcellularLocation>
        <location evidence="1">Membrane</location>
        <topology evidence="1">Multi-pass membrane protein</topology>
    </subcellularLocation>
</comment>
<dbReference type="InterPro" id="IPR059112">
    <property type="entry name" value="CysZ/EI24"/>
</dbReference>
<keyword evidence="9 11" id="KW-0472">Membrane</keyword>
<evidence type="ECO:0000256" key="5">
    <source>
        <dbReference type="ARBA" id="ARBA00022605"/>
    </source>
</evidence>
<evidence type="ECO:0000256" key="7">
    <source>
        <dbReference type="ARBA" id="ARBA00022989"/>
    </source>
</evidence>
<keyword evidence="6 11" id="KW-0812">Transmembrane</keyword>
<sequence>MSSSLRDLSLGSGYFWRGLVLLKRPGIRRYVVVPFLINTLLFASLIYFGAGQFDRLMDALIPGWLDWLRWLLWPLFTVVTLFVVFFLFSWVGNLVAAPFNSLLAEAIRTRLTGTVSAENTESWLTFLGDIAKGIAPALLSELRKLQYFLLWIIPLGLLFLIPGVNIIAPFLWLAFGAWMLAMEYMDYPMGNQGLSFPEQRRHIGKRKALGFGFGAMVLFATMIPGLNFLVIPGAVAGATLLWVEQYAKDRPPTDPSAWREKR</sequence>
<reference evidence="12" key="1">
    <citation type="submission" date="2019-02" db="EMBL/GenBank/DDBJ databases">
        <authorList>
            <person name="Gruber-Vodicka R. H."/>
            <person name="Seah K. B. B."/>
        </authorList>
    </citation>
    <scope>NUCLEOTIDE SEQUENCE</scope>
    <source>
        <strain evidence="12">BECK_BZ197</strain>
        <strain evidence="14">BECK_BZ198</strain>
        <strain evidence="13">BECK_BZ199</strain>
    </source>
</reference>
<dbReference type="GO" id="GO:0005886">
    <property type="term" value="C:plasma membrane"/>
    <property type="evidence" value="ECO:0007669"/>
    <property type="project" value="UniProtKB-SubCell"/>
</dbReference>
<evidence type="ECO:0000313" key="12">
    <source>
        <dbReference type="EMBL" id="VFK32510.1"/>
    </source>
</evidence>
<evidence type="ECO:0000256" key="2">
    <source>
        <dbReference type="ARBA" id="ARBA00022448"/>
    </source>
</evidence>
<feature type="transmembrane region" description="Helical" evidence="11">
    <location>
        <begin position="70"/>
        <end position="91"/>
    </location>
</feature>
<dbReference type="EMBL" id="CAADFQ010000121">
    <property type="protein sequence ID" value="VFK35488.1"/>
    <property type="molecule type" value="Genomic_DNA"/>
</dbReference>
<organism evidence="12">
    <name type="scientific">Candidatus Kentrum sp. MB</name>
    <dbReference type="NCBI Taxonomy" id="2138164"/>
    <lineage>
        <taxon>Bacteria</taxon>
        <taxon>Pseudomonadati</taxon>
        <taxon>Pseudomonadota</taxon>
        <taxon>Gammaproteobacteria</taxon>
        <taxon>Candidatus Kentrum</taxon>
    </lineage>
</organism>
<evidence type="ECO:0000256" key="10">
    <source>
        <dbReference type="ARBA" id="ARBA00023192"/>
    </source>
</evidence>
<dbReference type="NCBIfam" id="NF003433">
    <property type="entry name" value="PRK04949.1"/>
    <property type="match status" value="1"/>
</dbReference>
<keyword evidence="10 11" id="KW-0198">Cysteine biosynthesis</keyword>
<dbReference type="GO" id="GO:0000103">
    <property type="term" value="P:sulfate assimilation"/>
    <property type="evidence" value="ECO:0007669"/>
    <property type="project" value="InterPro"/>
</dbReference>
<evidence type="ECO:0000256" key="4">
    <source>
        <dbReference type="ARBA" id="ARBA00022519"/>
    </source>
</evidence>
<evidence type="ECO:0000256" key="9">
    <source>
        <dbReference type="ARBA" id="ARBA00023136"/>
    </source>
</evidence>
<evidence type="ECO:0000313" key="13">
    <source>
        <dbReference type="EMBL" id="VFK35488.1"/>
    </source>
</evidence>
<dbReference type="Pfam" id="PF07264">
    <property type="entry name" value="EI24"/>
    <property type="match status" value="1"/>
</dbReference>
<gene>
    <name evidence="11" type="primary">cysZ</name>
    <name evidence="12" type="ORF">BECKMB1821G_GA0114241_11154</name>
    <name evidence="14" type="ORF">BECKMB1821H_GA0114242_10305</name>
    <name evidence="13" type="ORF">BECKMB1821I_GA0114274_11214</name>
</gene>
<accession>A0A450XT89</accession>
<dbReference type="EMBL" id="CAADFO010000115">
    <property type="protein sequence ID" value="VFK32510.1"/>
    <property type="molecule type" value="Genomic_DNA"/>
</dbReference>
<dbReference type="InterPro" id="IPR050480">
    <property type="entry name" value="CysZ-like"/>
</dbReference>
<keyword evidence="5 11" id="KW-0028">Amino-acid biosynthesis</keyword>
<keyword evidence="7 11" id="KW-1133">Transmembrane helix</keyword>
<keyword evidence="2 11" id="KW-0813">Transport</keyword>
<dbReference type="GO" id="GO:0009675">
    <property type="term" value="F:high-affinity sulfate:proton symporter activity"/>
    <property type="evidence" value="ECO:0007669"/>
    <property type="project" value="TreeGrafter"/>
</dbReference>
<name>A0A450XT89_9GAMM</name>
<proteinExistence type="inferred from homology"/>
<keyword evidence="4 11" id="KW-0997">Cell inner membrane</keyword>
<dbReference type="PANTHER" id="PTHR37468">
    <property type="entry name" value="SULFATE TRANSPORTER CYSZ"/>
    <property type="match status" value="1"/>
</dbReference>
<dbReference type="EMBL" id="CAADGH010000030">
    <property type="protein sequence ID" value="VFK75722.1"/>
    <property type="molecule type" value="Genomic_DNA"/>
</dbReference>
<feature type="transmembrane region" description="Helical" evidence="11">
    <location>
        <begin position="30"/>
        <end position="50"/>
    </location>
</feature>
<evidence type="ECO:0000256" key="6">
    <source>
        <dbReference type="ARBA" id="ARBA00022692"/>
    </source>
</evidence>
<evidence type="ECO:0000256" key="11">
    <source>
        <dbReference type="HAMAP-Rule" id="MF_00468"/>
    </source>
</evidence>
<evidence type="ECO:0000256" key="3">
    <source>
        <dbReference type="ARBA" id="ARBA00022475"/>
    </source>
</evidence>
<comment type="similarity">
    <text evidence="11">Belongs to the CysZ family.</text>
</comment>
<dbReference type="GO" id="GO:0019344">
    <property type="term" value="P:cysteine biosynthetic process"/>
    <property type="evidence" value="ECO:0007669"/>
    <property type="project" value="UniProtKB-UniRule"/>
</dbReference>
<dbReference type="HAMAP" id="MF_00468">
    <property type="entry name" value="CysZ"/>
    <property type="match status" value="1"/>
</dbReference>
<evidence type="ECO:0000313" key="14">
    <source>
        <dbReference type="EMBL" id="VFK75722.1"/>
    </source>
</evidence>
<dbReference type="AlphaFoldDB" id="A0A450XT89"/>
<comment type="function">
    <text evidence="11">High affinity, high specificity proton-dependent sulfate transporter, which mediates sulfate uptake. Provides the sulfur source for the cysteine synthesis pathway.</text>
</comment>
<dbReference type="InterPro" id="IPR022985">
    <property type="entry name" value="Sulfate_CysZ"/>
</dbReference>
<protein>
    <recommendedName>
        <fullName evidence="11">Sulfate transporter CysZ</fullName>
    </recommendedName>
</protein>
<keyword evidence="3 11" id="KW-1003">Cell membrane</keyword>